<sequence length="618" mass="69233">MKQVSSPLSESRPAKRRRIEDAPEFGQALVPHCSEAQVTPIPIDVDTEKAYALSLRNQTSSAIYRLSPDILATIFEYLAIESPTTYSITQEDSQSPQGPKHRVNLNWATVSHVCHLFRSVALDCATLWTSLDLTSPKWTELQLRRCKGANLALNAPGERVPEPEVTVLAHRILSSMLGQFKMVKITMRNDESEKEAARLLCGAGVSAPQLEFLILSRVRDTNDSEETNPVAIFNGLLNGGSPRLSGLSLNLCAVSLSAPIFSPNITILEIITDFNSSPNNFGSLSDFLDALDRMSALRILNLKMVLPEPTESERDGRLSDRIIKLPFLEILDLHSEATCCELLLWRFVFPALSKVHLDCRVDTRIPPSSRMIQDMFSAIHRLWPSDNFTDIGFATNEEEDAYSIDVLEIFLDTTNPDQEGYSIEATPIFTLSESSWSKFSSDYDGGTWVIDFNRNGLHLVDLLSSMALDRLGTVRLHVDVPHAALEILSTLPTLQYMFLRQKPASQFLAYMCTKSLGSILPTESDGDNTNVVRFPELIQLRFYQVFFTFEESQTGIDNPNNQNQSNFLTVYMKDLVQFLKRRLGTPGHITKTRFYDCNVSLEMGGELAADCGWCIEEP</sequence>
<dbReference type="EMBL" id="NHTK01001343">
    <property type="protein sequence ID" value="PPQ99856.1"/>
    <property type="molecule type" value="Genomic_DNA"/>
</dbReference>
<keyword evidence="2" id="KW-1185">Reference proteome</keyword>
<dbReference type="STRING" id="181874.A0A409YA26"/>
<organism evidence="1 2">
    <name type="scientific">Panaeolus cyanescens</name>
    <dbReference type="NCBI Taxonomy" id="181874"/>
    <lineage>
        <taxon>Eukaryota</taxon>
        <taxon>Fungi</taxon>
        <taxon>Dikarya</taxon>
        <taxon>Basidiomycota</taxon>
        <taxon>Agaricomycotina</taxon>
        <taxon>Agaricomycetes</taxon>
        <taxon>Agaricomycetidae</taxon>
        <taxon>Agaricales</taxon>
        <taxon>Agaricineae</taxon>
        <taxon>Galeropsidaceae</taxon>
        <taxon>Panaeolus</taxon>
    </lineage>
</organism>
<dbReference type="InParanoid" id="A0A409YA26"/>
<evidence type="ECO:0000313" key="1">
    <source>
        <dbReference type="EMBL" id="PPQ99856.1"/>
    </source>
</evidence>
<dbReference type="AlphaFoldDB" id="A0A409YA26"/>
<dbReference type="Gene3D" id="1.20.1280.50">
    <property type="match status" value="1"/>
</dbReference>
<accession>A0A409YA26</accession>
<protein>
    <submittedName>
        <fullName evidence="1">Uncharacterized protein</fullName>
    </submittedName>
</protein>
<dbReference type="Proteomes" id="UP000284842">
    <property type="component" value="Unassembled WGS sequence"/>
</dbReference>
<comment type="caution">
    <text evidence="1">The sequence shown here is derived from an EMBL/GenBank/DDBJ whole genome shotgun (WGS) entry which is preliminary data.</text>
</comment>
<gene>
    <name evidence="1" type="ORF">CVT24_009607</name>
</gene>
<evidence type="ECO:0000313" key="2">
    <source>
        <dbReference type="Proteomes" id="UP000284842"/>
    </source>
</evidence>
<reference evidence="1 2" key="1">
    <citation type="journal article" date="2018" name="Evol. Lett.">
        <title>Horizontal gene cluster transfer increased hallucinogenic mushroom diversity.</title>
        <authorList>
            <person name="Reynolds H.T."/>
            <person name="Vijayakumar V."/>
            <person name="Gluck-Thaler E."/>
            <person name="Korotkin H.B."/>
            <person name="Matheny P.B."/>
            <person name="Slot J.C."/>
        </authorList>
    </citation>
    <scope>NUCLEOTIDE SEQUENCE [LARGE SCALE GENOMIC DNA]</scope>
    <source>
        <strain evidence="1 2">2629</strain>
    </source>
</reference>
<name>A0A409YA26_9AGAR</name>
<dbReference type="OrthoDB" id="3172239at2759"/>
<proteinExistence type="predicted"/>